<feature type="transmembrane region" description="Helical" evidence="1">
    <location>
        <begin position="78"/>
        <end position="97"/>
    </location>
</feature>
<dbReference type="EMBL" id="JAVFWL010000004">
    <property type="protein sequence ID" value="KAK6747081.1"/>
    <property type="molecule type" value="Genomic_DNA"/>
</dbReference>
<accession>A0ABR1D9B0</accession>
<name>A0ABR1D9B0_NECAM</name>
<gene>
    <name evidence="2" type="primary">Necator_chrIV.g13656</name>
    <name evidence="2" type="ORF">RB195_000364</name>
</gene>
<proteinExistence type="predicted"/>
<protein>
    <recommendedName>
        <fullName evidence="4">Ion transport domain-containing protein</fullName>
    </recommendedName>
</protein>
<keyword evidence="1" id="KW-0472">Membrane</keyword>
<organism evidence="2 3">
    <name type="scientific">Necator americanus</name>
    <name type="common">Human hookworm</name>
    <dbReference type="NCBI Taxonomy" id="51031"/>
    <lineage>
        <taxon>Eukaryota</taxon>
        <taxon>Metazoa</taxon>
        <taxon>Ecdysozoa</taxon>
        <taxon>Nematoda</taxon>
        <taxon>Chromadorea</taxon>
        <taxon>Rhabditida</taxon>
        <taxon>Rhabditina</taxon>
        <taxon>Rhabditomorpha</taxon>
        <taxon>Strongyloidea</taxon>
        <taxon>Ancylostomatidae</taxon>
        <taxon>Bunostominae</taxon>
        <taxon>Necator</taxon>
    </lineage>
</organism>
<evidence type="ECO:0008006" key="4">
    <source>
        <dbReference type="Google" id="ProtNLM"/>
    </source>
</evidence>
<evidence type="ECO:0000313" key="2">
    <source>
        <dbReference type="EMBL" id="KAK6747081.1"/>
    </source>
</evidence>
<reference evidence="2 3" key="1">
    <citation type="submission" date="2023-08" db="EMBL/GenBank/DDBJ databases">
        <title>A Necator americanus chromosomal reference genome.</title>
        <authorList>
            <person name="Ilik V."/>
            <person name="Petrzelkova K.J."/>
            <person name="Pardy F."/>
            <person name="Fuh T."/>
            <person name="Niatou-Singa F.S."/>
            <person name="Gouil Q."/>
            <person name="Baker L."/>
            <person name="Ritchie M.E."/>
            <person name="Jex A.R."/>
            <person name="Gazzola D."/>
            <person name="Li H."/>
            <person name="Toshio Fujiwara R."/>
            <person name="Zhan B."/>
            <person name="Aroian R.V."/>
            <person name="Pafco B."/>
            <person name="Schwarz E.M."/>
        </authorList>
    </citation>
    <scope>NUCLEOTIDE SEQUENCE [LARGE SCALE GENOMIC DNA]</scope>
    <source>
        <strain evidence="2 3">Aroian</strain>
        <tissue evidence="2">Whole animal</tissue>
    </source>
</reference>
<evidence type="ECO:0000313" key="3">
    <source>
        <dbReference type="Proteomes" id="UP001303046"/>
    </source>
</evidence>
<comment type="caution">
    <text evidence="2">The sequence shown here is derived from an EMBL/GenBank/DDBJ whole genome shotgun (WGS) entry which is preliminary data.</text>
</comment>
<evidence type="ECO:0000256" key="1">
    <source>
        <dbReference type="SAM" id="Phobius"/>
    </source>
</evidence>
<keyword evidence="3" id="KW-1185">Reference proteome</keyword>
<sequence length="205" mass="23422">MGDVVAVILRVITKYSPVLILRNHSGVIRVDKETLPLATLTNAAEWYTNYVIILSALTFGLDRAADSTYDAIDMLFETLFFVPVLCMLNGFTIVMLYNQWNTVKKRQELKLRRGSGHLPTITELFSIYIDPEVDSTAPKSLSRLKDLQEKRMLHRLEMELSFAMIAIIDQQIDFFAVLFYTLYWASYSRCPSHPSSALVSQIISM</sequence>
<dbReference type="Proteomes" id="UP001303046">
    <property type="component" value="Unassembled WGS sequence"/>
</dbReference>
<keyword evidence="1" id="KW-1133">Transmembrane helix</keyword>
<keyword evidence="1" id="KW-0812">Transmembrane</keyword>
<feature type="transmembrane region" description="Helical" evidence="1">
    <location>
        <begin position="160"/>
        <end position="185"/>
    </location>
</feature>